<organism evidence="1 2">
    <name type="scientific">Marinobacter salsuginis</name>
    <dbReference type="NCBI Taxonomy" id="418719"/>
    <lineage>
        <taxon>Bacteria</taxon>
        <taxon>Pseudomonadati</taxon>
        <taxon>Pseudomonadota</taxon>
        <taxon>Gammaproteobacteria</taxon>
        <taxon>Pseudomonadales</taxon>
        <taxon>Marinobacteraceae</taxon>
        <taxon>Marinobacter</taxon>
    </lineage>
</organism>
<dbReference type="InterPro" id="IPR025332">
    <property type="entry name" value="DUF4238"/>
</dbReference>
<dbReference type="Pfam" id="PF14022">
    <property type="entry name" value="DUF4238"/>
    <property type="match status" value="1"/>
</dbReference>
<evidence type="ECO:0008006" key="3">
    <source>
        <dbReference type="Google" id="ProtNLM"/>
    </source>
</evidence>
<dbReference type="AlphaFoldDB" id="A0A5M3Q5N8"/>
<sequence>MVRNKYYCQDWAPDGVDQNILEKALGNVLEPRGLSALKRLVKCPAEMEAEDTANIVAYLELQRIRVPRQADEAKRLAELAIETMTMNDPRGRRILQTHKVVMEDSFRIEFMRMMTGNIAPYLGRMVWEVVEAPEGSFFITSDSPVSFWNKDFVPPAEAGVALYGTIVFFPLDAKHLLIMSHPEYKRGEKTASERLPHDLEFKDGHIEIDIGRVLNRDAVANHCSVMYMLSQDLIAGCSKECIDAAVGEETVGHRPNS</sequence>
<dbReference type="EMBL" id="BGZI01000048">
    <property type="protein sequence ID" value="GBO90526.1"/>
    <property type="molecule type" value="Genomic_DNA"/>
</dbReference>
<comment type="caution">
    <text evidence="1">The sequence shown here is derived from an EMBL/GenBank/DDBJ whole genome shotgun (WGS) entry which is preliminary data.</text>
</comment>
<proteinExistence type="predicted"/>
<evidence type="ECO:0000313" key="2">
    <source>
        <dbReference type="Proteomes" id="UP000387223"/>
    </source>
</evidence>
<reference evidence="1 2" key="1">
    <citation type="journal article" date="2019" name="J. Gen. Appl. Microbiol.">
        <title>Aerobic degradation of cis-dichloroethene by the marine bacterium Marinobacter salsuginis strain 5N-3.</title>
        <authorList>
            <person name="Inoue Y."/>
            <person name="Fukunaga Y."/>
            <person name="Katsumata H."/>
            <person name="Ohji S."/>
            <person name="Hosoyama A."/>
            <person name="Mori K."/>
            <person name="Ando K."/>
        </authorList>
    </citation>
    <scope>NUCLEOTIDE SEQUENCE [LARGE SCALE GENOMIC DNA]</scope>
    <source>
        <strain evidence="1 2">NBRC 109114</strain>
    </source>
</reference>
<protein>
    <recommendedName>
        <fullName evidence="3">DUF4238 domain-containing protein</fullName>
    </recommendedName>
</protein>
<name>A0A5M3Q5N8_9GAMM</name>
<gene>
    <name evidence="1" type="ORF">MSSD14B_41940</name>
</gene>
<evidence type="ECO:0000313" key="1">
    <source>
        <dbReference type="EMBL" id="GBO90526.1"/>
    </source>
</evidence>
<dbReference type="Proteomes" id="UP000387223">
    <property type="component" value="Unassembled WGS sequence"/>
</dbReference>
<accession>A0A5M3Q5N8</accession>